<evidence type="ECO:0000256" key="9">
    <source>
        <dbReference type="RuleBase" id="RU004016"/>
    </source>
</evidence>
<evidence type="ECO:0000256" key="1">
    <source>
        <dbReference type="ARBA" id="ARBA00007164"/>
    </source>
</evidence>
<evidence type="ECO:0000256" key="7">
    <source>
        <dbReference type="PIRSR" id="PIRSR618044-1"/>
    </source>
</evidence>
<sequence length="304" mass="33226">MVKTAAPPSSDDLGLPAESEETAESRESDSIHNTLPEIRVDLEHLYSPYAILVESDSGKVIAEHNSEDKIYPASLTKIMTALLAIENTDDLNQTVTLPYDIFDPLYEENASMAGFQPGEEAALKDLLYGILLPSGAECCMAFADRIAGSEEAFVEMMNEKAAEIGMSSTHFCNATGLHDPDHYSTVKDISVLLRYALQYEDFRQAFSSSRYTVRPTSQHPDGFTFRSTMFQYMGSTEVGGGEITGGKTGYTQEAGLCLASQANVNGKDYILVTAKANGTHQTEQFHILDAINVYSQIGRSNITN</sequence>
<keyword evidence="5" id="KW-0573">Peptidoglycan synthesis</keyword>
<dbReference type="AlphaFoldDB" id="A0A9D2SQY9"/>
<feature type="active site" description="Acyl-ester intermediate" evidence="7">
    <location>
        <position position="74"/>
    </location>
</feature>
<dbReference type="GO" id="GO:0009252">
    <property type="term" value="P:peptidoglycan biosynthetic process"/>
    <property type="evidence" value="ECO:0007669"/>
    <property type="project" value="UniProtKB-KW"/>
</dbReference>
<keyword evidence="12" id="KW-0645">Protease</keyword>
<evidence type="ECO:0000256" key="8">
    <source>
        <dbReference type="PIRSR" id="PIRSR618044-2"/>
    </source>
</evidence>
<gene>
    <name evidence="12" type="ORF">H9761_15010</name>
</gene>
<feature type="domain" description="Peptidase S11 D-alanyl-D-alanine carboxypeptidase A N-terminal" evidence="11">
    <location>
        <begin position="47"/>
        <end position="276"/>
    </location>
</feature>
<dbReference type="InterPro" id="IPR001967">
    <property type="entry name" value="Peptidase_S11_N"/>
</dbReference>
<dbReference type="PRINTS" id="PR00725">
    <property type="entry name" value="DADACBPTASE1"/>
</dbReference>
<evidence type="ECO:0000256" key="10">
    <source>
        <dbReference type="SAM" id="MobiDB-lite"/>
    </source>
</evidence>
<dbReference type="InterPro" id="IPR018044">
    <property type="entry name" value="Peptidase_S11"/>
</dbReference>
<evidence type="ECO:0000259" key="11">
    <source>
        <dbReference type="Pfam" id="PF00768"/>
    </source>
</evidence>
<evidence type="ECO:0000313" key="13">
    <source>
        <dbReference type="Proteomes" id="UP000823891"/>
    </source>
</evidence>
<dbReference type="Gene3D" id="3.40.710.10">
    <property type="entry name" value="DD-peptidase/beta-lactamase superfamily"/>
    <property type="match status" value="1"/>
</dbReference>
<dbReference type="GO" id="GO:0009002">
    <property type="term" value="F:serine-type D-Ala-D-Ala carboxypeptidase activity"/>
    <property type="evidence" value="ECO:0007669"/>
    <property type="project" value="InterPro"/>
</dbReference>
<evidence type="ECO:0000256" key="3">
    <source>
        <dbReference type="ARBA" id="ARBA00022801"/>
    </source>
</evidence>
<dbReference type="GO" id="GO:0071555">
    <property type="term" value="P:cell wall organization"/>
    <property type="evidence" value="ECO:0007669"/>
    <property type="project" value="UniProtKB-KW"/>
</dbReference>
<organism evidence="12 13">
    <name type="scientific">Candidatus Eisenbergiella merdavium</name>
    <dbReference type="NCBI Taxonomy" id="2838551"/>
    <lineage>
        <taxon>Bacteria</taxon>
        <taxon>Bacillati</taxon>
        <taxon>Bacillota</taxon>
        <taxon>Clostridia</taxon>
        <taxon>Lachnospirales</taxon>
        <taxon>Lachnospiraceae</taxon>
        <taxon>Eisenbergiella</taxon>
    </lineage>
</organism>
<feature type="binding site" evidence="8">
    <location>
        <position position="247"/>
    </location>
    <ligand>
        <name>substrate</name>
    </ligand>
</feature>
<dbReference type="PANTHER" id="PTHR21581">
    <property type="entry name" value="D-ALANYL-D-ALANINE CARBOXYPEPTIDASE"/>
    <property type="match status" value="1"/>
</dbReference>
<protein>
    <submittedName>
        <fullName evidence="12">D-alanyl-D-alanine carboxypeptidase</fullName>
    </submittedName>
</protein>
<comment type="caution">
    <text evidence="12">The sequence shown here is derived from an EMBL/GenBank/DDBJ whole genome shotgun (WGS) entry which is preliminary data.</text>
</comment>
<dbReference type="SUPFAM" id="SSF56601">
    <property type="entry name" value="beta-lactamase/transpeptidase-like"/>
    <property type="match status" value="1"/>
</dbReference>
<keyword evidence="12" id="KW-0121">Carboxypeptidase</keyword>
<evidence type="ECO:0000256" key="5">
    <source>
        <dbReference type="ARBA" id="ARBA00022984"/>
    </source>
</evidence>
<dbReference type="InterPro" id="IPR012338">
    <property type="entry name" value="Beta-lactam/transpept-like"/>
</dbReference>
<name>A0A9D2SQY9_9FIRM</name>
<proteinExistence type="inferred from homology"/>
<evidence type="ECO:0000256" key="4">
    <source>
        <dbReference type="ARBA" id="ARBA00022960"/>
    </source>
</evidence>
<keyword evidence="6" id="KW-0961">Cell wall biogenesis/degradation</keyword>
<evidence type="ECO:0000256" key="6">
    <source>
        <dbReference type="ARBA" id="ARBA00023316"/>
    </source>
</evidence>
<feature type="active site" description="Proton acceptor" evidence="7">
    <location>
        <position position="77"/>
    </location>
</feature>
<comment type="similarity">
    <text evidence="1 9">Belongs to the peptidase S11 family.</text>
</comment>
<keyword evidence="2" id="KW-0732">Signal</keyword>
<dbReference type="EMBL" id="DWWS01000052">
    <property type="protein sequence ID" value="HJC24988.1"/>
    <property type="molecule type" value="Genomic_DNA"/>
</dbReference>
<dbReference type="PANTHER" id="PTHR21581:SF6">
    <property type="entry name" value="TRAFFICKING PROTEIN PARTICLE COMPLEX SUBUNIT 12"/>
    <property type="match status" value="1"/>
</dbReference>
<keyword evidence="4" id="KW-0133">Cell shape</keyword>
<dbReference type="Pfam" id="PF00768">
    <property type="entry name" value="Peptidase_S11"/>
    <property type="match status" value="1"/>
</dbReference>
<evidence type="ECO:0000256" key="2">
    <source>
        <dbReference type="ARBA" id="ARBA00022729"/>
    </source>
</evidence>
<accession>A0A9D2SQY9</accession>
<dbReference type="Proteomes" id="UP000823891">
    <property type="component" value="Unassembled WGS sequence"/>
</dbReference>
<keyword evidence="3" id="KW-0378">Hydrolase</keyword>
<reference evidence="12" key="1">
    <citation type="journal article" date="2021" name="PeerJ">
        <title>Extensive microbial diversity within the chicken gut microbiome revealed by metagenomics and culture.</title>
        <authorList>
            <person name="Gilroy R."/>
            <person name="Ravi A."/>
            <person name="Getino M."/>
            <person name="Pursley I."/>
            <person name="Horton D.L."/>
            <person name="Alikhan N.F."/>
            <person name="Baker D."/>
            <person name="Gharbi K."/>
            <person name="Hall N."/>
            <person name="Watson M."/>
            <person name="Adriaenssens E.M."/>
            <person name="Foster-Nyarko E."/>
            <person name="Jarju S."/>
            <person name="Secka A."/>
            <person name="Antonio M."/>
            <person name="Oren A."/>
            <person name="Chaudhuri R.R."/>
            <person name="La Ragione R."/>
            <person name="Hildebrand F."/>
            <person name="Pallen M.J."/>
        </authorList>
    </citation>
    <scope>NUCLEOTIDE SEQUENCE</scope>
    <source>
        <strain evidence="12">USAMLcec2-132</strain>
    </source>
</reference>
<dbReference type="GO" id="GO:0006508">
    <property type="term" value="P:proteolysis"/>
    <property type="evidence" value="ECO:0007669"/>
    <property type="project" value="InterPro"/>
</dbReference>
<feature type="active site" evidence="7">
    <location>
        <position position="134"/>
    </location>
</feature>
<reference evidence="12" key="2">
    <citation type="submission" date="2021-04" db="EMBL/GenBank/DDBJ databases">
        <authorList>
            <person name="Gilroy R."/>
        </authorList>
    </citation>
    <scope>NUCLEOTIDE SEQUENCE</scope>
    <source>
        <strain evidence="12">USAMLcec2-132</strain>
    </source>
</reference>
<dbReference type="GO" id="GO:0008360">
    <property type="term" value="P:regulation of cell shape"/>
    <property type="evidence" value="ECO:0007669"/>
    <property type="project" value="UniProtKB-KW"/>
</dbReference>
<feature type="region of interest" description="Disordered" evidence="10">
    <location>
        <begin position="1"/>
        <end position="32"/>
    </location>
</feature>
<evidence type="ECO:0000313" key="12">
    <source>
        <dbReference type="EMBL" id="HJC24988.1"/>
    </source>
</evidence>